<feature type="transmembrane region" description="Helical" evidence="8">
    <location>
        <begin position="21"/>
        <end position="45"/>
    </location>
</feature>
<evidence type="ECO:0000259" key="9">
    <source>
        <dbReference type="PROSITE" id="PS50928"/>
    </source>
</evidence>
<reference evidence="10 11" key="1">
    <citation type="submission" date="2020-07" db="EMBL/GenBank/DDBJ databases">
        <title>Sequencing the genomes of 1000 actinobacteria strains.</title>
        <authorList>
            <person name="Klenk H.-P."/>
        </authorList>
    </citation>
    <scope>NUCLEOTIDE SEQUENCE [LARGE SCALE GENOMIC DNA]</scope>
    <source>
        <strain evidence="10 11">DSM 23819</strain>
    </source>
</reference>
<dbReference type="SUPFAM" id="SSF161098">
    <property type="entry name" value="MetI-like"/>
    <property type="match status" value="2"/>
</dbReference>
<evidence type="ECO:0000313" key="10">
    <source>
        <dbReference type="EMBL" id="NYG59686.1"/>
    </source>
</evidence>
<keyword evidence="4" id="KW-0997">Cell inner membrane</keyword>
<accession>A0A7Y9S1V0</accession>
<keyword evidence="7 8" id="KW-0472">Membrane</keyword>
<evidence type="ECO:0000256" key="6">
    <source>
        <dbReference type="ARBA" id="ARBA00022989"/>
    </source>
</evidence>
<dbReference type="GO" id="GO:0055085">
    <property type="term" value="P:transmembrane transport"/>
    <property type="evidence" value="ECO:0007669"/>
    <property type="project" value="InterPro"/>
</dbReference>
<feature type="domain" description="ABC transmembrane type-1" evidence="9">
    <location>
        <begin position="66"/>
        <end position="252"/>
    </location>
</feature>
<dbReference type="Gene3D" id="1.10.3720.10">
    <property type="entry name" value="MetI-like"/>
    <property type="match status" value="2"/>
</dbReference>
<protein>
    <submittedName>
        <fullName evidence="10">Iron(III) transport system permease protein</fullName>
    </submittedName>
</protein>
<evidence type="ECO:0000256" key="7">
    <source>
        <dbReference type="ARBA" id="ARBA00023136"/>
    </source>
</evidence>
<dbReference type="RefSeq" id="WP_179502706.1">
    <property type="nucleotide sequence ID" value="NZ_JACCAA010000001.1"/>
</dbReference>
<dbReference type="AlphaFoldDB" id="A0A7Y9S1V0"/>
<evidence type="ECO:0000256" key="2">
    <source>
        <dbReference type="ARBA" id="ARBA00022448"/>
    </source>
</evidence>
<feature type="transmembrane region" description="Helical" evidence="8">
    <location>
        <begin position="391"/>
        <end position="408"/>
    </location>
</feature>
<keyword evidence="2 8" id="KW-0813">Transport</keyword>
<feature type="transmembrane region" description="Helical" evidence="8">
    <location>
        <begin position="104"/>
        <end position="124"/>
    </location>
</feature>
<evidence type="ECO:0000256" key="5">
    <source>
        <dbReference type="ARBA" id="ARBA00022692"/>
    </source>
</evidence>
<dbReference type="InterPro" id="IPR035906">
    <property type="entry name" value="MetI-like_sf"/>
</dbReference>
<keyword evidence="5 8" id="KW-0812">Transmembrane</keyword>
<feature type="transmembrane region" description="Helical" evidence="8">
    <location>
        <begin position="367"/>
        <end position="385"/>
    </location>
</feature>
<feature type="transmembrane region" description="Helical" evidence="8">
    <location>
        <begin position="175"/>
        <end position="200"/>
    </location>
</feature>
<evidence type="ECO:0000313" key="11">
    <source>
        <dbReference type="Proteomes" id="UP000540656"/>
    </source>
</evidence>
<feature type="transmembrane region" description="Helical" evidence="8">
    <location>
        <begin position="281"/>
        <end position="305"/>
    </location>
</feature>
<dbReference type="EMBL" id="JACCAA010000001">
    <property type="protein sequence ID" value="NYG59686.1"/>
    <property type="molecule type" value="Genomic_DNA"/>
</dbReference>
<name>A0A7Y9S1V0_9ACTN</name>
<gene>
    <name evidence="10" type="ORF">BJ980_002609</name>
</gene>
<evidence type="ECO:0000256" key="8">
    <source>
        <dbReference type="RuleBase" id="RU363032"/>
    </source>
</evidence>
<keyword evidence="3" id="KW-1003">Cell membrane</keyword>
<dbReference type="Proteomes" id="UP000540656">
    <property type="component" value="Unassembled WGS sequence"/>
</dbReference>
<feature type="transmembrane region" description="Helical" evidence="8">
    <location>
        <begin position="130"/>
        <end position="154"/>
    </location>
</feature>
<dbReference type="GO" id="GO:0005886">
    <property type="term" value="C:plasma membrane"/>
    <property type="evidence" value="ECO:0007669"/>
    <property type="project" value="UniProtKB-SubCell"/>
</dbReference>
<feature type="transmembrane region" description="Helical" evidence="8">
    <location>
        <begin position="230"/>
        <end position="252"/>
    </location>
</feature>
<keyword evidence="6 8" id="KW-1133">Transmembrane helix</keyword>
<comment type="caution">
    <text evidence="10">The sequence shown here is derived from an EMBL/GenBank/DDBJ whole genome shotgun (WGS) entry which is preliminary data.</text>
</comment>
<evidence type="ECO:0000256" key="4">
    <source>
        <dbReference type="ARBA" id="ARBA00022519"/>
    </source>
</evidence>
<proteinExistence type="inferred from homology"/>
<comment type="subcellular location">
    <subcellularLocation>
        <location evidence="1">Cell inner membrane</location>
        <topology evidence="1">Multi-pass membrane protein</topology>
    </subcellularLocation>
    <subcellularLocation>
        <location evidence="8">Cell membrane</location>
        <topology evidence="8">Multi-pass membrane protein</topology>
    </subcellularLocation>
</comment>
<dbReference type="CDD" id="cd06261">
    <property type="entry name" value="TM_PBP2"/>
    <property type="match status" value="2"/>
</dbReference>
<organism evidence="10 11">
    <name type="scientific">Nocardioides daedukensis</name>
    <dbReference type="NCBI Taxonomy" id="634462"/>
    <lineage>
        <taxon>Bacteria</taxon>
        <taxon>Bacillati</taxon>
        <taxon>Actinomycetota</taxon>
        <taxon>Actinomycetes</taxon>
        <taxon>Propionibacteriales</taxon>
        <taxon>Nocardioidaceae</taxon>
        <taxon>Nocardioides</taxon>
    </lineage>
</organism>
<dbReference type="PROSITE" id="PS50928">
    <property type="entry name" value="ABC_TM1"/>
    <property type="match status" value="2"/>
</dbReference>
<sequence>MTSTTLTSPRSTRRVRDRAPVALVLIGIVVAVFALIPLIHVVIYASTVDPDVIREQLFRPRIGMLLRNTLGLMVTCVAASIALSVACAWLVVRTNLPLAGLWHVLLTAPLAVPAFVNGFGWVSLTHSVEGFAGASMIVTLSYFPFVYLPVCAALHGLDPVHDEMAASVGLGRTATFFRVVLPQLRPAILGGSLLVALHMFSEFGALKTLRFPTFTTAIYDQFNSTFNGPAAHLSSALLVLLCLAVLTLELALRGRRRYARTSSGTPRAARRIDLGAWRWPATLAPLVVVALALGVPIYSLVHWMLVGSSTGDGLAELLPTAATTMAYAALGALLSVVLALPVGLLVVRHASLTSTLVERSTYTANALPGIVVALALITVTINYAVDLYQSAVVLMAAYLILFLSRAVVSVRASLEQAPPVLENVAKSLGLSGLATTWRVTVPIVLPGIGAGAALVFIAICTELTATLLLAPLETQTLATEFWSHSSGLSYGAAAPYALVMIAISMPAVFLLSRTSRAARPLAKEKP</sequence>
<feature type="domain" description="ABC transmembrane type-1" evidence="9">
    <location>
        <begin position="321"/>
        <end position="511"/>
    </location>
</feature>
<dbReference type="Pfam" id="PF00528">
    <property type="entry name" value="BPD_transp_1"/>
    <property type="match status" value="2"/>
</dbReference>
<dbReference type="PANTHER" id="PTHR43357:SF3">
    <property type="entry name" value="FE(3+)-TRANSPORT SYSTEM PERMEASE PROTEIN FBPB 2"/>
    <property type="match status" value="1"/>
</dbReference>
<dbReference type="InterPro" id="IPR000515">
    <property type="entry name" value="MetI-like"/>
</dbReference>
<dbReference type="PANTHER" id="PTHR43357">
    <property type="entry name" value="INNER MEMBRANE ABC TRANSPORTER PERMEASE PROTEIN YDCV"/>
    <property type="match status" value="1"/>
</dbReference>
<feature type="transmembrane region" description="Helical" evidence="8">
    <location>
        <begin position="443"/>
        <end position="470"/>
    </location>
</feature>
<comment type="similarity">
    <text evidence="8">Belongs to the binding-protein-dependent transport system permease family.</text>
</comment>
<feature type="transmembrane region" description="Helical" evidence="8">
    <location>
        <begin position="325"/>
        <end position="347"/>
    </location>
</feature>
<keyword evidence="11" id="KW-1185">Reference proteome</keyword>
<evidence type="ECO:0000256" key="1">
    <source>
        <dbReference type="ARBA" id="ARBA00004429"/>
    </source>
</evidence>
<feature type="transmembrane region" description="Helical" evidence="8">
    <location>
        <begin position="490"/>
        <end position="511"/>
    </location>
</feature>
<feature type="transmembrane region" description="Helical" evidence="8">
    <location>
        <begin position="65"/>
        <end position="92"/>
    </location>
</feature>
<evidence type="ECO:0000256" key="3">
    <source>
        <dbReference type="ARBA" id="ARBA00022475"/>
    </source>
</evidence>